<feature type="compositionally biased region" description="Basic and acidic residues" evidence="1">
    <location>
        <begin position="38"/>
        <end position="59"/>
    </location>
</feature>
<name>A0A9D4JU08_DREPO</name>
<dbReference type="EMBL" id="JAIWYP010000005">
    <property type="protein sequence ID" value="KAH3822874.1"/>
    <property type="molecule type" value="Genomic_DNA"/>
</dbReference>
<reference evidence="2" key="1">
    <citation type="journal article" date="2019" name="bioRxiv">
        <title>The Genome of the Zebra Mussel, Dreissena polymorpha: A Resource for Invasive Species Research.</title>
        <authorList>
            <person name="McCartney M.A."/>
            <person name="Auch B."/>
            <person name="Kono T."/>
            <person name="Mallez S."/>
            <person name="Zhang Y."/>
            <person name="Obille A."/>
            <person name="Becker A."/>
            <person name="Abrahante J.E."/>
            <person name="Garbe J."/>
            <person name="Badalamenti J.P."/>
            <person name="Herman A."/>
            <person name="Mangelson H."/>
            <person name="Liachko I."/>
            <person name="Sullivan S."/>
            <person name="Sone E.D."/>
            <person name="Koren S."/>
            <person name="Silverstein K.A.T."/>
            <person name="Beckman K.B."/>
            <person name="Gohl D.M."/>
        </authorList>
    </citation>
    <scope>NUCLEOTIDE SEQUENCE</scope>
    <source>
        <strain evidence="2">Duluth1</strain>
        <tissue evidence="2">Whole animal</tissue>
    </source>
</reference>
<reference evidence="2" key="2">
    <citation type="submission" date="2020-11" db="EMBL/GenBank/DDBJ databases">
        <authorList>
            <person name="McCartney M.A."/>
            <person name="Auch B."/>
            <person name="Kono T."/>
            <person name="Mallez S."/>
            <person name="Becker A."/>
            <person name="Gohl D.M."/>
            <person name="Silverstein K.A.T."/>
            <person name="Koren S."/>
            <person name="Bechman K.B."/>
            <person name="Herman A."/>
            <person name="Abrahante J.E."/>
            <person name="Garbe J."/>
        </authorList>
    </citation>
    <scope>NUCLEOTIDE SEQUENCE</scope>
    <source>
        <strain evidence="2">Duluth1</strain>
        <tissue evidence="2">Whole animal</tissue>
    </source>
</reference>
<sequence length="75" mass="8146">MKKALAEHGRRDGLVMRAAVNPAPANEPLPQARRRRRVAEDKALTHEPAPDPIPGREPEAASAPATPAKRRRRGG</sequence>
<evidence type="ECO:0000256" key="1">
    <source>
        <dbReference type="SAM" id="MobiDB-lite"/>
    </source>
</evidence>
<feature type="region of interest" description="Disordered" evidence="1">
    <location>
        <begin position="1"/>
        <end position="75"/>
    </location>
</feature>
<evidence type="ECO:0000313" key="3">
    <source>
        <dbReference type="Proteomes" id="UP000828390"/>
    </source>
</evidence>
<feature type="compositionally biased region" description="Basic and acidic residues" evidence="1">
    <location>
        <begin position="1"/>
        <end position="14"/>
    </location>
</feature>
<dbReference type="AlphaFoldDB" id="A0A9D4JU08"/>
<proteinExistence type="predicted"/>
<keyword evidence="3" id="KW-1185">Reference proteome</keyword>
<accession>A0A9D4JU08</accession>
<gene>
    <name evidence="2" type="ORF">DPMN_124667</name>
</gene>
<comment type="caution">
    <text evidence="2">The sequence shown here is derived from an EMBL/GenBank/DDBJ whole genome shotgun (WGS) entry which is preliminary data.</text>
</comment>
<protein>
    <submittedName>
        <fullName evidence="2">Uncharacterized protein</fullName>
    </submittedName>
</protein>
<organism evidence="2 3">
    <name type="scientific">Dreissena polymorpha</name>
    <name type="common">Zebra mussel</name>
    <name type="synonym">Mytilus polymorpha</name>
    <dbReference type="NCBI Taxonomy" id="45954"/>
    <lineage>
        <taxon>Eukaryota</taxon>
        <taxon>Metazoa</taxon>
        <taxon>Spiralia</taxon>
        <taxon>Lophotrochozoa</taxon>
        <taxon>Mollusca</taxon>
        <taxon>Bivalvia</taxon>
        <taxon>Autobranchia</taxon>
        <taxon>Heteroconchia</taxon>
        <taxon>Euheterodonta</taxon>
        <taxon>Imparidentia</taxon>
        <taxon>Neoheterodontei</taxon>
        <taxon>Myida</taxon>
        <taxon>Dreissenoidea</taxon>
        <taxon>Dreissenidae</taxon>
        <taxon>Dreissena</taxon>
    </lineage>
</organism>
<evidence type="ECO:0000313" key="2">
    <source>
        <dbReference type="EMBL" id="KAH3822874.1"/>
    </source>
</evidence>
<dbReference type="Proteomes" id="UP000828390">
    <property type="component" value="Unassembled WGS sequence"/>
</dbReference>